<feature type="domain" description="Solute-binding protein family 5" evidence="6">
    <location>
        <begin position="86"/>
        <end position="433"/>
    </location>
</feature>
<dbReference type="RefSeq" id="WP_057793480.1">
    <property type="nucleotide sequence ID" value="NZ_LAXJ01000010.1"/>
</dbReference>
<dbReference type="PROSITE" id="PS51318">
    <property type="entry name" value="TAT"/>
    <property type="match status" value="1"/>
</dbReference>
<dbReference type="AlphaFoldDB" id="A0A0T5NU17"/>
<dbReference type="STRING" id="1641875.XM53_11615"/>
<dbReference type="GO" id="GO:1904680">
    <property type="term" value="F:peptide transmembrane transporter activity"/>
    <property type="evidence" value="ECO:0007669"/>
    <property type="project" value="TreeGrafter"/>
</dbReference>
<dbReference type="InterPro" id="IPR039424">
    <property type="entry name" value="SBP_5"/>
</dbReference>
<evidence type="ECO:0000256" key="4">
    <source>
        <dbReference type="ARBA" id="ARBA00022729"/>
    </source>
</evidence>
<evidence type="ECO:0000256" key="5">
    <source>
        <dbReference type="SAM" id="MobiDB-lite"/>
    </source>
</evidence>
<dbReference type="GO" id="GO:0030288">
    <property type="term" value="C:outer membrane-bounded periplasmic space"/>
    <property type="evidence" value="ECO:0007669"/>
    <property type="project" value="UniProtKB-ARBA"/>
</dbReference>
<dbReference type="PANTHER" id="PTHR30290:SF10">
    <property type="entry name" value="PERIPLASMIC OLIGOPEPTIDE-BINDING PROTEIN-RELATED"/>
    <property type="match status" value="1"/>
</dbReference>
<comment type="similarity">
    <text evidence="2">Belongs to the bacterial solute-binding protein 5 family.</text>
</comment>
<evidence type="ECO:0000259" key="6">
    <source>
        <dbReference type="Pfam" id="PF00496"/>
    </source>
</evidence>
<comment type="caution">
    <text evidence="7">The sequence shown here is derived from an EMBL/GenBank/DDBJ whole genome shotgun (WGS) entry which is preliminary data.</text>
</comment>
<dbReference type="Proteomes" id="UP000051295">
    <property type="component" value="Unassembled WGS sequence"/>
</dbReference>
<organism evidence="7 8">
    <name type="scientific">Roseovarius atlanticus</name>
    <dbReference type="NCBI Taxonomy" id="1641875"/>
    <lineage>
        <taxon>Bacteria</taxon>
        <taxon>Pseudomonadati</taxon>
        <taxon>Pseudomonadota</taxon>
        <taxon>Alphaproteobacteria</taxon>
        <taxon>Rhodobacterales</taxon>
        <taxon>Roseobacteraceae</taxon>
        <taxon>Roseovarius</taxon>
    </lineage>
</organism>
<dbReference type="NCBIfam" id="TIGR01409">
    <property type="entry name" value="TAT_signal_seq"/>
    <property type="match status" value="1"/>
</dbReference>
<keyword evidence="4" id="KW-0732">Signal</keyword>
<dbReference type="OrthoDB" id="9803988at2"/>
<dbReference type="CDD" id="cd08503">
    <property type="entry name" value="PBP2_NikA_DppA_OppA_like_17"/>
    <property type="match status" value="1"/>
</dbReference>
<dbReference type="PATRIC" id="fig|1641875.4.peg.110"/>
<evidence type="ECO:0000256" key="3">
    <source>
        <dbReference type="ARBA" id="ARBA00022448"/>
    </source>
</evidence>
<accession>A0A0T5NU17</accession>
<dbReference type="Gene3D" id="3.10.105.10">
    <property type="entry name" value="Dipeptide-binding Protein, Domain 3"/>
    <property type="match status" value="1"/>
</dbReference>
<dbReference type="InterPro" id="IPR006311">
    <property type="entry name" value="TAT_signal"/>
</dbReference>
<dbReference type="InterPro" id="IPR019546">
    <property type="entry name" value="TAT_signal_bac_arc"/>
</dbReference>
<evidence type="ECO:0000256" key="1">
    <source>
        <dbReference type="ARBA" id="ARBA00004418"/>
    </source>
</evidence>
<dbReference type="InterPro" id="IPR000914">
    <property type="entry name" value="SBP_5_dom"/>
</dbReference>
<dbReference type="EMBL" id="LAXJ01000010">
    <property type="protein sequence ID" value="KRS12288.1"/>
    <property type="molecule type" value="Genomic_DNA"/>
</dbReference>
<sequence>MSLIKGGLLDRRGFLKTTVAAGVAAGLPGASFAQSTPKRGGDLRVAKGHGQTTDTLDPGQWENGYMLALGFGIHGFLTQVAPDGSLEPELAESWEASEDASEWRMKIRKGVTFHSGKELTVEDVIASINHHRGEDSTSAAGPIVAPITDIKADGDDTVVFTLDGGNADFPFILSDYHLAICKASDDGIDWQSGDGCGAYVLKSFSPGVSSQFERNPNFWREDRGWFDTVEMLAVVDQNARTTALVSGDVHAIDRVDLKAANLLGRNPGVTIESVAGTQHYTFAMSTNTDPYTDNNIRQALKWGINREELVEKILFGYGSVGNDHPIGQGQRFYNSELEQKTYDPDKAKFFLKEAGMDSIDINLSSSDAAFGGAVDAAILYQASAKEAGININVVREPKDGYWSDVWMKKPFTAVYWGGRPVEDQMFATAYQCGAAWNDSFWCNDRFEELLLKARAELDEDKRREMYYEMQDLVANQGGVVIPMFANYVFAVGDKVAHGEMASNWDMDGERWMERWWMA</sequence>
<evidence type="ECO:0000313" key="8">
    <source>
        <dbReference type="Proteomes" id="UP000051295"/>
    </source>
</evidence>
<dbReference type="InterPro" id="IPR030678">
    <property type="entry name" value="Peptide/Ni-bd"/>
</dbReference>
<keyword evidence="3" id="KW-0813">Transport</keyword>
<dbReference type="SUPFAM" id="SSF53850">
    <property type="entry name" value="Periplasmic binding protein-like II"/>
    <property type="match status" value="1"/>
</dbReference>
<dbReference type="Gene3D" id="3.90.76.10">
    <property type="entry name" value="Dipeptide-binding Protein, Domain 1"/>
    <property type="match status" value="1"/>
</dbReference>
<dbReference type="Gene3D" id="3.40.190.10">
    <property type="entry name" value="Periplasmic binding protein-like II"/>
    <property type="match status" value="1"/>
</dbReference>
<dbReference type="PANTHER" id="PTHR30290">
    <property type="entry name" value="PERIPLASMIC BINDING COMPONENT OF ABC TRANSPORTER"/>
    <property type="match status" value="1"/>
</dbReference>
<gene>
    <name evidence="7" type="ORF">XM53_11615</name>
</gene>
<proteinExistence type="inferred from homology"/>
<protein>
    <submittedName>
        <fullName evidence="7">Peptide ABC transporter substrate-binding protein</fullName>
    </submittedName>
</protein>
<evidence type="ECO:0000313" key="7">
    <source>
        <dbReference type="EMBL" id="KRS12288.1"/>
    </source>
</evidence>
<dbReference type="GO" id="GO:0015833">
    <property type="term" value="P:peptide transport"/>
    <property type="evidence" value="ECO:0007669"/>
    <property type="project" value="TreeGrafter"/>
</dbReference>
<dbReference type="GO" id="GO:0043190">
    <property type="term" value="C:ATP-binding cassette (ABC) transporter complex"/>
    <property type="evidence" value="ECO:0007669"/>
    <property type="project" value="InterPro"/>
</dbReference>
<comment type="subcellular location">
    <subcellularLocation>
        <location evidence="1">Periplasm</location>
    </subcellularLocation>
</comment>
<dbReference type="Pfam" id="PF00496">
    <property type="entry name" value="SBP_bac_5"/>
    <property type="match status" value="1"/>
</dbReference>
<evidence type="ECO:0000256" key="2">
    <source>
        <dbReference type="ARBA" id="ARBA00005695"/>
    </source>
</evidence>
<keyword evidence="8" id="KW-1185">Reference proteome</keyword>
<dbReference type="PIRSF" id="PIRSF002741">
    <property type="entry name" value="MppA"/>
    <property type="match status" value="1"/>
</dbReference>
<reference evidence="7 8" key="1">
    <citation type="submission" date="2015-04" db="EMBL/GenBank/DDBJ databases">
        <title>The draft genome sequence of Roseovarius sp.R12b.</title>
        <authorList>
            <person name="Li G."/>
            <person name="Lai Q."/>
            <person name="Shao Z."/>
            <person name="Yan P."/>
        </authorList>
    </citation>
    <scope>NUCLEOTIDE SEQUENCE [LARGE SCALE GENOMIC DNA]</scope>
    <source>
        <strain evidence="7 8">R12B</strain>
    </source>
</reference>
<name>A0A0T5NU17_9RHOB</name>
<feature type="region of interest" description="Disordered" evidence="5">
    <location>
        <begin position="35"/>
        <end position="57"/>
    </location>
</feature>